<evidence type="ECO:0000313" key="2">
    <source>
        <dbReference type="EMBL" id="SVA91049.1"/>
    </source>
</evidence>
<dbReference type="GO" id="GO:0015293">
    <property type="term" value="F:symporter activity"/>
    <property type="evidence" value="ECO:0007669"/>
    <property type="project" value="InterPro"/>
</dbReference>
<reference evidence="2" key="1">
    <citation type="submission" date="2018-05" db="EMBL/GenBank/DDBJ databases">
        <authorList>
            <person name="Lanie J.A."/>
            <person name="Ng W.-L."/>
            <person name="Kazmierczak K.M."/>
            <person name="Andrzejewski T.M."/>
            <person name="Davidsen T.M."/>
            <person name="Wayne K.J."/>
            <person name="Tettelin H."/>
            <person name="Glass J.I."/>
            <person name="Rusch D."/>
            <person name="Podicherti R."/>
            <person name="Tsui H.-C.T."/>
            <person name="Winkler M.E."/>
        </authorList>
    </citation>
    <scope>NUCLEOTIDE SEQUENCE</scope>
</reference>
<feature type="transmembrane region" description="Helical" evidence="1">
    <location>
        <begin position="106"/>
        <end position="126"/>
    </location>
</feature>
<keyword evidence="1" id="KW-1133">Transmembrane helix</keyword>
<keyword evidence="1" id="KW-0472">Membrane</keyword>
<proteinExistence type="predicted"/>
<dbReference type="Pfam" id="PF13347">
    <property type="entry name" value="MFS_2"/>
    <property type="match status" value="1"/>
</dbReference>
<feature type="transmembrane region" description="Helical" evidence="1">
    <location>
        <begin position="12"/>
        <end position="33"/>
    </location>
</feature>
<organism evidence="2">
    <name type="scientific">marine metagenome</name>
    <dbReference type="NCBI Taxonomy" id="408172"/>
    <lineage>
        <taxon>unclassified sequences</taxon>
        <taxon>metagenomes</taxon>
        <taxon>ecological metagenomes</taxon>
    </lineage>
</organism>
<dbReference type="GO" id="GO:0005886">
    <property type="term" value="C:plasma membrane"/>
    <property type="evidence" value="ECO:0007669"/>
    <property type="project" value="TreeGrafter"/>
</dbReference>
<feature type="transmembrane region" description="Helical" evidence="1">
    <location>
        <begin position="45"/>
        <end position="68"/>
    </location>
</feature>
<dbReference type="EMBL" id="UINC01022108">
    <property type="protein sequence ID" value="SVA91049.1"/>
    <property type="molecule type" value="Genomic_DNA"/>
</dbReference>
<gene>
    <name evidence="2" type="ORF">METZ01_LOCUS143903</name>
</gene>
<keyword evidence="1" id="KW-0812">Transmembrane</keyword>
<dbReference type="InterPro" id="IPR036259">
    <property type="entry name" value="MFS_trans_sf"/>
</dbReference>
<protein>
    <recommendedName>
        <fullName evidence="3">Major facilitator superfamily (MFS) profile domain-containing protein</fullName>
    </recommendedName>
</protein>
<feature type="non-terminal residue" evidence="2">
    <location>
        <position position="161"/>
    </location>
</feature>
<dbReference type="AlphaFoldDB" id="A0A381ZP87"/>
<dbReference type="SUPFAM" id="SSF103473">
    <property type="entry name" value="MFS general substrate transporter"/>
    <property type="match status" value="1"/>
</dbReference>
<dbReference type="PANTHER" id="PTHR11328">
    <property type="entry name" value="MAJOR FACILITATOR SUPERFAMILY DOMAIN-CONTAINING PROTEIN"/>
    <property type="match status" value="1"/>
</dbReference>
<dbReference type="InterPro" id="IPR039672">
    <property type="entry name" value="MFS_2"/>
</dbReference>
<sequence length="161" mass="18039">MNLRVSDRTLNFYTLGSGAVGVKNVLFGSWLLVYFNQVLGLEPLYASYALAIALVFDAISDPLVGAWSDRFRSKWGRRHPFVYAAIIPLGLCAYFLYSIPAENTQVYLFIRLLVIAVLTRTIFTFYETPRAALGPELIPDYERRNILSGYGVLYGNLGVGI</sequence>
<feature type="transmembrane region" description="Helical" evidence="1">
    <location>
        <begin position="80"/>
        <end position="100"/>
    </location>
</feature>
<dbReference type="PANTHER" id="PTHR11328:SF24">
    <property type="entry name" value="MAJOR FACILITATOR SUPERFAMILY (MFS) PROFILE DOMAIN-CONTAINING PROTEIN"/>
    <property type="match status" value="1"/>
</dbReference>
<accession>A0A381ZP87</accession>
<evidence type="ECO:0000256" key="1">
    <source>
        <dbReference type="SAM" id="Phobius"/>
    </source>
</evidence>
<dbReference type="Gene3D" id="1.20.1250.20">
    <property type="entry name" value="MFS general substrate transporter like domains"/>
    <property type="match status" value="1"/>
</dbReference>
<name>A0A381ZP87_9ZZZZ</name>
<dbReference type="GO" id="GO:0008643">
    <property type="term" value="P:carbohydrate transport"/>
    <property type="evidence" value="ECO:0007669"/>
    <property type="project" value="InterPro"/>
</dbReference>
<evidence type="ECO:0008006" key="3">
    <source>
        <dbReference type="Google" id="ProtNLM"/>
    </source>
</evidence>